<accession>A0A0N1IMR1</accession>
<evidence type="ECO:0000313" key="3">
    <source>
        <dbReference type="Proteomes" id="UP000038009"/>
    </source>
</evidence>
<feature type="region of interest" description="Disordered" evidence="1">
    <location>
        <begin position="561"/>
        <end position="592"/>
    </location>
</feature>
<dbReference type="EMBL" id="LJSK01000005">
    <property type="protein sequence ID" value="KPI90471.1"/>
    <property type="molecule type" value="Genomic_DNA"/>
</dbReference>
<comment type="caution">
    <text evidence="2">The sequence shown here is derived from an EMBL/GenBank/DDBJ whole genome shotgun (WGS) entry which is preliminary data.</text>
</comment>
<sequence>MRASERRLHVYQNGMHTVVKLNETRLGSSPPGGLSSLVSRQTATPADSSLRTKDKLLGACEATTNSPFGLDALGSAGEGRPFEKAAGNTIASPPPRPPCEQFACANPRPSCALLQKLSIVDNDEHKARLPSSSASGVGIYSLHGISPSLLAHHADSCITSPIESSTQPTASPPWRVNSSARGAAATAEAEDEQGGSTTSATTSILRPGTTSPSPVVVPCSDSCLSSSPVACNTSGLASNASQPQYQQATNAASHCSTLTTDQTEKLHEVARPSASSSTSGSSSSQEGGAPLQRPTLRRHGEVSMAERVLFQESGDEDEEETEDGKLEGEGCVTEHDAVSPAIPSNEKLCRLMPQHQVDGALEILQAHTPPRPPPIEDRAEPGKGACVPQPLAQIRGCDGGSSALNYTCVRASLSSCGTSVQDTHLPCDASLKRILALPLNSALAVATDSTAVCATAAGSSAMENSLFGKQEGRRGGAVSHATSEETAVPSCAVGDDHTPSSSAAEVLPFDEEVHTSTPTVTRCCEKTPTPTPNRRALLCHVVALAGSAAFHTPCMASASSGGAASGALLQTPTPRPSCRRGASTPSWGGRAEITGFPTPVKLSPIPTKVYSIGAELAAAALRTDAAAHPQPQPAAVPCTPPGLLSSPSLSSICSEEHVATPALPPAFSVSEGCRAEADVERTASRLVTLKAAASADGATVSSSRSVVEEEEDRKAENGTAVLHADPVACAPHNTSSECSVSPIRARAGQTTRVWTPQSSDASQAYFHPLSSLSCVTLSNDGLARPGVTYPRQISVSHSASVLTELAGVSNPAGYSAPAKWTALPTTQIADGPQRLSPLLLSAGPAAAANAQPSQKISQCTPFRRSILSSDLPLGDVVAAHKSAEPSLGGRISPRLFADTLLLGTPTVSVIHSPAHAMNQSCSFLLPPAETPHVQALPIPGMRHVTQPVDTTGEPPLEKRPNTSAMSSFLSDHNSADQLWLRLDAPYAMPRAAQPTLPQRTQLVSPALDEQGERKEGDRSIDGSNIAVGAHIISGAAATRHKCRVVLSPSCEAAPSFLGKSSPALRATHGTQTSCVVDDTKSTQLASALKNRIGAPRRAWSILNSFQEAPSASQPPKHIVADKGRFAASLESLPPSSLHSWSTTTASQRHQRLGLSSQTDGCYRSKEEEGHSLSYRHPAAEKSLSSTRFIDSWL</sequence>
<dbReference type="OMA" id="HGTQTSC"/>
<organism evidence="2 3">
    <name type="scientific">Leptomonas seymouri</name>
    <dbReference type="NCBI Taxonomy" id="5684"/>
    <lineage>
        <taxon>Eukaryota</taxon>
        <taxon>Discoba</taxon>
        <taxon>Euglenozoa</taxon>
        <taxon>Kinetoplastea</taxon>
        <taxon>Metakinetoplastina</taxon>
        <taxon>Trypanosomatida</taxon>
        <taxon>Trypanosomatidae</taxon>
        <taxon>Leishmaniinae</taxon>
        <taxon>Leptomonas</taxon>
    </lineage>
</organism>
<gene>
    <name evidence="2" type="ORF">ABL78_0401</name>
</gene>
<feature type="region of interest" description="Disordered" evidence="1">
    <location>
        <begin position="1136"/>
        <end position="1162"/>
    </location>
</feature>
<feature type="region of interest" description="Disordered" evidence="1">
    <location>
        <begin position="470"/>
        <end position="498"/>
    </location>
</feature>
<feature type="compositionally biased region" description="Basic and acidic residues" evidence="1">
    <location>
        <begin position="323"/>
        <end position="337"/>
    </location>
</feature>
<feature type="region of interest" description="Disordered" evidence="1">
    <location>
        <begin position="265"/>
        <end position="338"/>
    </location>
</feature>
<feature type="compositionally biased region" description="Acidic residues" evidence="1">
    <location>
        <begin position="313"/>
        <end position="322"/>
    </location>
</feature>
<dbReference type="Proteomes" id="UP000038009">
    <property type="component" value="Unassembled WGS sequence"/>
</dbReference>
<dbReference type="VEuPathDB" id="TriTrypDB:Lsey_0005_0340"/>
<keyword evidence="3" id="KW-1185">Reference proteome</keyword>
<evidence type="ECO:0000256" key="1">
    <source>
        <dbReference type="SAM" id="MobiDB-lite"/>
    </source>
</evidence>
<proteinExistence type="predicted"/>
<dbReference type="OrthoDB" id="266850at2759"/>
<feature type="compositionally biased region" description="Polar residues" evidence="1">
    <location>
        <begin position="196"/>
        <end position="210"/>
    </location>
</feature>
<feature type="compositionally biased region" description="Polar residues" evidence="1">
    <location>
        <begin position="38"/>
        <end position="49"/>
    </location>
</feature>
<protein>
    <submittedName>
        <fullName evidence="2">Uncharacterized protein</fullName>
    </submittedName>
</protein>
<feature type="region of interest" description="Disordered" evidence="1">
    <location>
        <begin position="24"/>
        <end position="50"/>
    </location>
</feature>
<evidence type="ECO:0000313" key="2">
    <source>
        <dbReference type="EMBL" id="KPI90471.1"/>
    </source>
</evidence>
<feature type="compositionally biased region" description="Low complexity" evidence="1">
    <location>
        <begin position="273"/>
        <end position="284"/>
    </location>
</feature>
<feature type="compositionally biased region" description="Low complexity" evidence="1">
    <location>
        <begin position="26"/>
        <end position="37"/>
    </location>
</feature>
<reference evidence="2 3" key="1">
    <citation type="journal article" date="2015" name="PLoS Pathog.">
        <title>Leptomonas seymouri: Adaptations to the Dixenous Life Cycle Analyzed by Genome Sequencing, Transcriptome Profiling and Co-infection with Leishmania donovani.</title>
        <authorList>
            <person name="Kraeva N."/>
            <person name="Butenko A."/>
            <person name="Hlavacova J."/>
            <person name="Kostygov A."/>
            <person name="Myskova J."/>
            <person name="Grybchuk D."/>
            <person name="Lestinova T."/>
            <person name="Votypka J."/>
            <person name="Volf P."/>
            <person name="Opperdoes F."/>
            <person name="Flegontov P."/>
            <person name="Lukes J."/>
            <person name="Yurchenko V."/>
        </authorList>
    </citation>
    <scope>NUCLEOTIDE SEQUENCE [LARGE SCALE GENOMIC DNA]</scope>
    <source>
        <strain evidence="2 3">ATCC 30220</strain>
    </source>
</reference>
<dbReference type="AlphaFoldDB" id="A0A0N1IMR1"/>
<name>A0A0N1IMR1_LEPSE</name>
<feature type="region of interest" description="Disordered" evidence="1">
    <location>
        <begin position="161"/>
        <end position="216"/>
    </location>
</feature>